<dbReference type="EMBL" id="CH940652">
    <property type="protein sequence ID" value="KRF78776.1"/>
    <property type="molecule type" value="Genomic_DNA"/>
</dbReference>
<dbReference type="AlphaFoldDB" id="A0A0Q9W145"/>
<feature type="transmembrane region" description="Helical" evidence="1">
    <location>
        <begin position="20"/>
        <end position="49"/>
    </location>
</feature>
<feature type="transmembrane region" description="Helical" evidence="1">
    <location>
        <begin position="70"/>
        <end position="95"/>
    </location>
</feature>
<evidence type="ECO:0000313" key="3">
    <source>
        <dbReference type="Proteomes" id="UP000008792"/>
    </source>
</evidence>
<keyword evidence="1" id="KW-0472">Membrane</keyword>
<evidence type="ECO:0000256" key="1">
    <source>
        <dbReference type="SAM" id="Phobius"/>
    </source>
</evidence>
<dbReference type="OrthoDB" id="7869929at2759"/>
<evidence type="ECO:0000313" key="2">
    <source>
        <dbReference type="EMBL" id="KRF78776.1"/>
    </source>
</evidence>
<gene>
    <name evidence="2" type="primary">Dvir\GJ10367</name>
    <name evidence="2" type="ORF">Dvir_GJ10367</name>
</gene>
<keyword evidence="1" id="KW-1133">Transmembrane helix</keyword>
<name>A0A0Q9W145_DROVI</name>
<accession>A0A0Q9W145</accession>
<keyword evidence="1" id="KW-0812">Transmembrane</keyword>
<keyword evidence="3" id="KW-1185">Reference proteome</keyword>
<sequence length="112" mass="12122">MGISFKLLGAPTANTLCGGLSYALIAMLILLIAANLTGLITVIQTLFISDLMDALSTRDLFSSFGYLCRTVTAVLFVITLLLLIIILIIVTITAFKHSWSISSRQDSKEDLP</sequence>
<protein>
    <submittedName>
        <fullName evidence="2">Uncharacterized protein, isoform B</fullName>
    </submittedName>
</protein>
<reference evidence="2 3" key="1">
    <citation type="journal article" date="2007" name="Nature">
        <title>Evolution of genes and genomes on the Drosophila phylogeny.</title>
        <authorList>
            <consortium name="Drosophila 12 Genomes Consortium"/>
            <person name="Clark A.G."/>
            <person name="Eisen M.B."/>
            <person name="Smith D.R."/>
            <person name="Bergman C.M."/>
            <person name="Oliver B."/>
            <person name="Markow T.A."/>
            <person name="Kaufman T.C."/>
            <person name="Kellis M."/>
            <person name="Gelbart W."/>
            <person name="Iyer V.N."/>
            <person name="Pollard D.A."/>
            <person name="Sackton T.B."/>
            <person name="Larracuente A.M."/>
            <person name="Singh N.D."/>
            <person name="Abad J.P."/>
            <person name="Abt D.N."/>
            <person name="Adryan B."/>
            <person name="Aguade M."/>
            <person name="Akashi H."/>
            <person name="Anderson W.W."/>
            <person name="Aquadro C.F."/>
            <person name="Ardell D.H."/>
            <person name="Arguello R."/>
            <person name="Artieri C.G."/>
            <person name="Barbash D.A."/>
            <person name="Barker D."/>
            <person name="Barsanti P."/>
            <person name="Batterham P."/>
            <person name="Batzoglou S."/>
            <person name="Begun D."/>
            <person name="Bhutkar A."/>
            <person name="Blanco E."/>
            <person name="Bosak S.A."/>
            <person name="Bradley R.K."/>
            <person name="Brand A.D."/>
            <person name="Brent M.R."/>
            <person name="Brooks A.N."/>
            <person name="Brown R.H."/>
            <person name="Butlin R.K."/>
            <person name="Caggese C."/>
            <person name="Calvi B.R."/>
            <person name="Bernardo de Carvalho A."/>
            <person name="Caspi A."/>
            <person name="Castrezana S."/>
            <person name="Celniker S.E."/>
            <person name="Chang J.L."/>
            <person name="Chapple C."/>
            <person name="Chatterji S."/>
            <person name="Chinwalla A."/>
            <person name="Civetta A."/>
            <person name="Clifton S.W."/>
            <person name="Comeron J.M."/>
            <person name="Costello J.C."/>
            <person name="Coyne J.A."/>
            <person name="Daub J."/>
            <person name="David R.G."/>
            <person name="Delcher A.L."/>
            <person name="Delehaunty K."/>
            <person name="Do C.B."/>
            <person name="Ebling H."/>
            <person name="Edwards K."/>
            <person name="Eickbush T."/>
            <person name="Evans J.D."/>
            <person name="Filipski A."/>
            <person name="Findeiss S."/>
            <person name="Freyhult E."/>
            <person name="Fulton L."/>
            <person name="Fulton R."/>
            <person name="Garcia A.C."/>
            <person name="Gardiner A."/>
            <person name="Garfield D.A."/>
            <person name="Garvin B.E."/>
            <person name="Gibson G."/>
            <person name="Gilbert D."/>
            <person name="Gnerre S."/>
            <person name="Godfrey J."/>
            <person name="Good R."/>
            <person name="Gotea V."/>
            <person name="Gravely B."/>
            <person name="Greenberg A.J."/>
            <person name="Griffiths-Jones S."/>
            <person name="Gross S."/>
            <person name="Guigo R."/>
            <person name="Gustafson E.A."/>
            <person name="Haerty W."/>
            <person name="Hahn M.W."/>
            <person name="Halligan D.L."/>
            <person name="Halpern A.L."/>
            <person name="Halter G.M."/>
            <person name="Han M.V."/>
            <person name="Heger A."/>
            <person name="Hillier L."/>
            <person name="Hinrichs A.S."/>
            <person name="Holmes I."/>
            <person name="Hoskins R.A."/>
            <person name="Hubisz M.J."/>
            <person name="Hultmark D."/>
            <person name="Huntley M.A."/>
            <person name="Jaffe D.B."/>
            <person name="Jagadeeshan S."/>
            <person name="Jeck W.R."/>
            <person name="Johnson J."/>
            <person name="Jones C.D."/>
            <person name="Jordan W.C."/>
            <person name="Karpen G.H."/>
            <person name="Kataoka E."/>
            <person name="Keightley P.D."/>
            <person name="Kheradpour P."/>
            <person name="Kirkness E.F."/>
            <person name="Koerich L.B."/>
            <person name="Kristiansen K."/>
            <person name="Kudrna D."/>
            <person name="Kulathinal R.J."/>
            <person name="Kumar S."/>
            <person name="Kwok R."/>
            <person name="Lander E."/>
            <person name="Langley C.H."/>
            <person name="Lapoint R."/>
            <person name="Lazzaro B.P."/>
            <person name="Lee S.J."/>
            <person name="Levesque L."/>
            <person name="Li R."/>
            <person name="Lin C.F."/>
            <person name="Lin M.F."/>
            <person name="Lindblad-Toh K."/>
            <person name="Llopart A."/>
            <person name="Long M."/>
            <person name="Low L."/>
            <person name="Lozovsky E."/>
            <person name="Lu J."/>
            <person name="Luo M."/>
            <person name="Machado C.A."/>
            <person name="Makalowski W."/>
            <person name="Marzo M."/>
            <person name="Matsuda M."/>
            <person name="Matzkin L."/>
            <person name="McAllister B."/>
            <person name="McBride C.S."/>
            <person name="McKernan B."/>
            <person name="McKernan K."/>
            <person name="Mendez-Lago M."/>
            <person name="Minx P."/>
            <person name="Mollenhauer M.U."/>
            <person name="Montooth K."/>
            <person name="Mount S.M."/>
            <person name="Mu X."/>
            <person name="Myers E."/>
            <person name="Negre B."/>
            <person name="Newfeld S."/>
            <person name="Nielsen R."/>
            <person name="Noor M.A."/>
            <person name="O'Grady P."/>
            <person name="Pachter L."/>
            <person name="Papaceit M."/>
            <person name="Parisi M.J."/>
            <person name="Parisi M."/>
            <person name="Parts L."/>
            <person name="Pedersen J.S."/>
            <person name="Pesole G."/>
            <person name="Phillippy A.M."/>
            <person name="Ponting C.P."/>
            <person name="Pop M."/>
            <person name="Porcelli D."/>
            <person name="Powell J.R."/>
            <person name="Prohaska S."/>
            <person name="Pruitt K."/>
            <person name="Puig M."/>
            <person name="Quesneville H."/>
            <person name="Ram K.R."/>
            <person name="Rand D."/>
            <person name="Rasmussen M.D."/>
            <person name="Reed L.K."/>
            <person name="Reenan R."/>
            <person name="Reily A."/>
            <person name="Remington K.A."/>
            <person name="Rieger T.T."/>
            <person name="Ritchie M.G."/>
            <person name="Robin C."/>
            <person name="Rogers Y.H."/>
            <person name="Rohde C."/>
            <person name="Rozas J."/>
            <person name="Rubenfield M.J."/>
            <person name="Ruiz A."/>
            <person name="Russo S."/>
            <person name="Salzberg S.L."/>
            <person name="Sanchez-Gracia A."/>
            <person name="Saranga D.J."/>
            <person name="Sato H."/>
            <person name="Schaeffer S.W."/>
            <person name="Schatz M.C."/>
            <person name="Schlenke T."/>
            <person name="Schwartz R."/>
            <person name="Segarra C."/>
            <person name="Singh R.S."/>
            <person name="Sirot L."/>
            <person name="Sirota M."/>
            <person name="Sisneros N.B."/>
            <person name="Smith C.D."/>
            <person name="Smith T.F."/>
            <person name="Spieth J."/>
            <person name="Stage D.E."/>
            <person name="Stark A."/>
            <person name="Stephan W."/>
            <person name="Strausberg R.L."/>
            <person name="Strempel S."/>
            <person name="Sturgill D."/>
            <person name="Sutton G."/>
            <person name="Sutton G.G."/>
            <person name="Tao W."/>
            <person name="Teichmann S."/>
            <person name="Tobari Y.N."/>
            <person name="Tomimura Y."/>
            <person name="Tsolas J.M."/>
            <person name="Valente V.L."/>
            <person name="Venter E."/>
            <person name="Venter J.C."/>
            <person name="Vicario S."/>
            <person name="Vieira F.G."/>
            <person name="Vilella A.J."/>
            <person name="Villasante A."/>
            <person name="Walenz B."/>
            <person name="Wang J."/>
            <person name="Wasserman M."/>
            <person name="Watts T."/>
            <person name="Wilson D."/>
            <person name="Wilson R.K."/>
            <person name="Wing R.A."/>
            <person name="Wolfner M.F."/>
            <person name="Wong A."/>
            <person name="Wong G.K."/>
            <person name="Wu C.I."/>
            <person name="Wu G."/>
            <person name="Yamamoto D."/>
            <person name="Yang H.P."/>
            <person name="Yang S.P."/>
            <person name="Yorke J.A."/>
            <person name="Yoshida K."/>
            <person name="Zdobnov E."/>
            <person name="Zhang P."/>
            <person name="Zhang Y."/>
            <person name="Zimin A.V."/>
            <person name="Baldwin J."/>
            <person name="Abdouelleil A."/>
            <person name="Abdulkadir J."/>
            <person name="Abebe A."/>
            <person name="Abera B."/>
            <person name="Abreu J."/>
            <person name="Acer S.C."/>
            <person name="Aftuck L."/>
            <person name="Alexander A."/>
            <person name="An P."/>
            <person name="Anderson E."/>
            <person name="Anderson S."/>
            <person name="Arachi H."/>
            <person name="Azer M."/>
            <person name="Bachantsang P."/>
            <person name="Barry A."/>
            <person name="Bayul T."/>
            <person name="Berlin A."/>
            <person name="Bessette D."/>
            <person name="Bloom T."/>
            <person name="Blye J."/>
            <person name="Boguslavskiy L."/>
            <person name="Bonnet C."/>
            <person name="Boukhgalter B."/>
            <person name="Bourzgui I."/>
            <person name="Brown A."/>
            <person name="Cahill P."/>
            <person name="Channer S."/>
            <person name="Cheshatsang Y."/>
            <person name="Chuda L."/>
            <person name="Citroen M."/>
            <person name="Collymore A."/>
            <person name="Cooke P."/>
            <person name="Costello M."/>
            <person name="D'Aco K."/>
            <person name="Daza R."/>
            <person name="De Haan G."/>
            <person name="DeGray S."/>
            <person name="DeMaso C."/>
            <person name="Dhargay N."/>
            <person name="Dooley K."/>
            <person name="Dooley E."/>
            <person name="Doricent M."/>
            <person name="Dorje P."/>
            <person name="Dorjee K."/>
            <person name="Dupes A."/>
            <person name="Elong R."/>
            <person name="Falk J."/>
            <person name="Farina A."/>
            <person name="Faro S."/>
            <person name="Ferguson D."/>
            <person name="Fisher S."/>
            <person name="Foley C.D."/>
            <person name="Franke A."/>
            <person name="Friedrich D."/>
            <person name="Gadbois L."/>
            <person name="Gearin G."/>
            <person name="Gearin C.R."/>
            <person name="Giannoukos G."/>
            <person name="Goode T."/>
            <person name="Graham J."/>
            <person name="Grandbois E."/>
            <person name="Grewal S."/>
            <person name="Gyaltsen K."/>
            <person name="Hafez N."/>
            <person name="Hagos B."/>
            <person name="Hall J."/>
            <person name="Henson C."/>
            <person name="Hollinger A."/>
            <person name="Honan T."/>
            <person name="Huard M.D."/>
            <person name="Hughes L."/>
            <person name="Hurhula B."/>
            <person name="Husby M.E."/>
            <person name="Kamat A."/>
            <person name="Kanga B."/>
            <person name="Kashin S."/>
            <person name="Khazanovich D."/>
            <person name="Kisner P."/>
            <person name="Lance K."/>
            <person name="Lara M."/>
            <person name="Lee W."/>
            <person name="Lennon N."/>
            <person name="Letendre F."/>
            <person name="LeVine R."/>
            <person name="Lipovsky A."/>
            <person name="Liu X."/>
            <person name="Liu J."/>
            <person name="Liu S."/>
            <person name="Lokyitsang T."/>
            <person name="Lokyitsang Y."/>
            <person name="Lubonja R."/>
            <person name="Lui A."/>
            <person name="MacDonald P."/>
            <person name="Magnisalis V."/>
            <person name="Maru K."/>
            <person name="Matthews C."/>
            <person name="McCusker W."/>
            <person name="McDonough S."/>
            <person name="Mehta T."/>
            <person name="Meldrim J."/>
            <person name="Meneus L."/>
            <person name="Mihai O."/>
            <person name="Mihalev A."/>
            <person name="Mihova T."/>
            <person name="Mittelman R."/>
            <person name="Mlenga V."/>
            <person name="Montmayeur A."/>
            <person name="Mulrain L."/>
            <person name="Navidi A."/>
            <person name="Naylor J."/>
            <person name="Negash T."/>
            <person name="Nguyen T."/>
            <person name="Nguyen N."/>
            <person name="Nicol R."/>
            <person name="Norbu C."/>
            <person name="Norbu N."/>
            <person name="Novod N."/>
            <person name="O'Neill B."/>
            <person name="Osman S."/>
            <person name="Markiewicz E."/>
            <person name="Oyono O.L."/>
            <person name="Patti C."/>
            <person name="Phunkhang P."/>
            <person name="Pierre F."/>
            <person name="Priest M."/>
            <person name="Raghuraman S."/>
            <person name="Rege F."/>
            <person name="Reyes R."/>
            <person name="Rise C."/>
            <person name="Rogov P."/>
            <person name="Ross K."/>
            <person name="Ryan E."/>
            <person name="Settipalli S."/>
            <person name="Shea T."/>
            <person name="Sherpa N."/>
            <person name="Shi L."/>
            <person name="Shih D."/>
            <person name="Sparrow T."/>
            <person name="Spaulding J."/>
            <person name="Stalker J."/>
            <person name="Stange-Thomann N."/>
            <person name="Stavropoulos S."/>
            <person name="Stone C."/>
            <person name="Strader C."/>
            <person name="Tesfaye S."/>
            <person name="Thomson T."/>
            <person name="Thoulutsang Y."/>
            <person name="Thoulutsang D."/>
            <person name="Topham K."/>
            <person name="Topping I."/>
            <person name="Tsamla T."/>
            <person name="Vassiliev H."/>
            <person name="Vo A."/>
            <person name="Wangchuk T."/>
            <person name="Wangdi T."/>
            <person name="Weiand M."/>
            <person name="Wilkinson J."/>
            <person name="Wilson A."/>
            <person name="Yadav S."/>
            <person name="Young G."/>
            <person name="Yu Q."/>
            <person name="Zembek L."/>
            <person name="Zhong D."/>
            <person name="Zimmer A."/>
            <person name="Zwirko Z."/>
            <person name="Jaffe D.B."/>
            <person name="Alvarez P."/>
            <person name="Brockman W."/>
            <person name="Butler J."/>
            <person name="Chin C."/>
            <person name="Gnerre S."/>
            <person name="Grabherr M."/>
            <person name="Kleber M."/>
            <person name="Mauceli E."/>
            <person name="MacCallum I."/>
        </authorList>
    </citation>
    <scope>NUCLEOTIDE SEQUENCE [LARGE SCALE GENOMIC DNA]</scope>
    <source>
        <strain evidence="3">Tucson 15010-1051.87</strain>
    </source>
</reference>
<proteinExistence type="predicted"/>
<dbReference type="Proteomes" id="UP000008792">
    <property type="component" value="Unassembled WGS sequence"/>
</dbReference>
<organism evidence="2 3">
    <name type="scientific">Drosophila virilis</name>
    <name type="common">Fruit fly</name>
    <dbReference type="NCBI Taxonomy" id="7244"/>
    <lineage>
        <taxon>Eukaryota</taxon>
        <taxon>Metazoa</taxon>
        <taxon>Ecdysozoa</taxon>
        <taxon>Arthropoda</taxon>
        <taxon>Hexapoda</taxon>
        <taxon>Insecta</taxon>
        <taxon>Pterygota</taxon>
        <taxon>Neoptera</taxon>
        <taxon>Endopterygota</taxon>
        <taxon>Diptera</taxon>
        <taxon>Brachycera</taxon>
        <taxon>Muscomorpha</taxon>
        <taxon>Ephydroidea</taxon>
        <taxon>Drosophilidae</taxon>
        <taxon>Drosophila</taxon>
    </lineage>
</organism>